<dbReference type="Proteomes" id="UP000027219">
    <property type="component" value="Unassembled WGS sequence"/>
</dbReference>
<comment type="caution">
    <text evidence="5">The sequence shown here is derived from an EMBL/GenBank/DDBJ whole genome shotgun (WGS) entry which is preliminary data.</text>
</comment>
<dbReference type="PROSITE" id="PS51755">
    <property type="entry name" value="OMPR_PHOB"/>
    <property type="match status" value="1"/>
</dbReference>
<gene>
    <name evidence="5" type="ORF">VFDL14_02790</name>
</gene>
<dbReference type="GO" id="GO:0006355">
    <property type="term" value="P:regulation of DNA-templated transcription"/>
    <property type="evidence" value="ECO:0007669"/>
    <property type="project" value="InterPro"/>
</dbReference>
<dbReference type="EMBL" id="JFFR01000025">
    <property type="protein sequence ID" value="KDN27926.1"/>
    <property type="molecule type" value="Genomic_DNA"/>
</dbReference>
<dbReference type="RefSeq" id="WP_032552139.1">
    <property type="nucleotide sequence ID" value="NZ_JFFR01000025.1"/>
</dbReference>
<evidence type="ECO:0000259" key="4">
    <source>
        <dbReference type="PROSITE" id="PS51755"/>
    </source>
</evidence>
<feature type="domain" description="OmpR/PhoB-type" evidence="4">
    <location>
        <begin position="3"/>
        <end position="102"/>
    </location>
</feature>
<dbReference type="CDD" id="cd00383">
    <property type="entry name" value="trans_reg_C"/>
    <property type="match status" value="1"/>
</dbReference>
<organism evidence="5 6">
    <name type="scientific">Vibrio fortis</name>
    <dbReference type="NCBI Taxonomy" id="212667"/>
    <lineage>
        <taxon>Bacteria</taxon>
        <taxon>Pseudomonadati</taxon>
        <taxon>Pseudomonadota</taxon>
        <taxon>Gammaproteobacteria</taxon>
        <taxon>Vibrionales</taxon>
        <taxon>Vibrionaceae</taxon>
        <taxon>Vibrio</taxon>
    </lineage>
</organism>
<keyword evidence="6" id="KW-1185">Reference proteome</keyword>
<feature type="DNA-binding region" description="OmpR/PhoB-type" evidence="2">
    <location>
        <begin position="3"/>
        <end position="102"/>
    </location>
</feature>
<reference evidence="5 6" key="1">
    <citation type="submission" date="2014-02" db="EMBL/GenBank/DDBJ databases">
        <title>Vibrio fortis Dalian14 Genome Sequencing.</title>
        <authorList>
            <person name="Wang Y."/>
            <person name="Song L."/>
            <person name="Liu G."/>
            <person name="Ding J."/>
        </authorList>
    </citation>
    <scope>NUCLEOTIDE SEQUENCE [LARGE SCALE GENOMIC DNA]</scope>
    <source>
        <strain evidence="5 6">Dalian14</strain>
    </source>
</reference>
<keyword evidence="1 2" id="KW-0238">DNA-binding</keyword>
<protein>
    <recommendedName>
        <fullName evidence="4">OmpR/PhoB-type domain-containing protein</fullName>
    </recommendedName>
</protein>
<keyword evidence="3" id="KW-0472">Membrane</keyword>
<feature type="transmembrane region" description="Helical" evidence="3">
    <location>
        <begin position="159"/>
        <end position="180"/>
    </location>
</feature>
<evidence type="ECO:0000256" key="1">
    <source>
        <dbReference type="ARBA" id="ARBA00023125"/>
    </source>
</evidence>
<dbReference type="AlphaFoldDB" id="A0A066UKF0"/>
<dbReference type="SUPFAM" id="SSF46894">
    <property type="entry name" value="C-terminal effector domain of the bipartite response regulators"/>
    <property type="match status" value="1"/>
</dbReference>
<dbReference type="STRING" id="212667.VFDL14_02790"/>
<keyword evidence="3" id="KW-1133">Transmembrane helix</keyword>
<dbReference type="OrthoDB" id="5827879at2"/>
<dbReference type="InterPro" id="IPR001867">
    <property type="entry name" value="OmpR/PhoB-type_DNA-bd"/>
</dbReference>
<evidence type="ECO:0000313" key="5">
    <source>
        <dbReference type="EMBL" id="KDN27926.1"/>
    </source>
</evidence>
<dbReference type="InterPro" id="IPR016032">
    <property type="entry name" value="Sig_transdc_resp-reg_C-effctor"/>
</dbReference>
<accession>A0A066UKF0</accession>
<dbReference type="Gene3D" id="1.10.10.10">
    <property type="entry name" value="Winged helix-like DNA-binding domain superfamily/Winged helix DNA-binding domain"/>
    <property type="match status" value="1"/>
</dbReference>
<keyword evidence="3" id="KW-0812">Transmembrane</keyword>
<dbReference type="InterPro" id="IPR036388">
    <property type="entry name" value="WH-like_DNA-bd_sf"/>
</dbReference>
<name>A0A066UKF0_9VIBR</name>
<dbReference type="GO" id="GO:0000160">
    <property type="term" value="P:phosphorelay signal transduction system"/>
    <property type="evidence" value="ECO:0007669"/>
    <property type="project" value="InterPro"/>
</dbReference>
<proteinExistence type="predicted"/>
<dbReference type="SMART" id="SM00862">
    <property type="entry name" value="Trans_reg_C"/>
    <property type="match status" value="1"/>
</dbReference>
<dbReference type="GO" id="GO:0003677">
    <property type="term" value="F:DNA binding"/>
    <property type="evidence" value="ECO:0007669"/>
    <property type="project" value="UniProtKB-UniRule"/>
</dbReference>
<dbReference type="Pfam" id="PF00486">
    <property type="entry name" value="Trans_reg_C"/>
    <property type="match status" value="1"/>
</dbReference>
<evidence type="ECO:0000313" key="6">
    <source>
        <dbReference type="Proteomes" id="UP000027219"/>
    </source>
</evidence>
<evidence type="ECO:0000256" key="2">
    <source>
        <dbReference type="PROSITE-ProRule" id="PRU01091"/>
    </source>
</evidence>
<sequence length="294" mass="33216">MKRQNYQICEATYDPLRRQFHFNDGDIETLSPLEGKVFVFLLQNVGDCVERSVIFKECWGDVIVSEQALTNVVSKLRKTLAKVTCDCASIRTVSKTGYSLEVSSLTAIETQHTSEMVVESNSEQGTEISSDEDAQQVLKVQQDKLSSNAKPSLIQGGRAFNVGFYFTVALCAVVIAFNIYRVFDSSLPYFADQAEYSSSYVDNSNQHYLHVVRKERYSIDELELALTTMLPKHCQLSVFVRIYPSVDEPENDALSMFVQKGNGQSFNYIVSVFDLKTSFDSFKKYVATRDYLCG</sequence>
<evidence type="ECO:0000256" key="3">
    <source>
        <dbReference type="SAM" id="Phobius"/>
    </source>
</evidence>